<dbReference type="GO" id="GO:0005737">
    <property type="term" value="C:cytoplasm"/>
    <property type="evidence" value="ECO:0007669"/>
    <property type="project" value="TreeGrafter"/>
</dbReference>
<comment type="caution">
    <text evidence="11">The sequence shown here is derived from an EMBL/GenBank/DDBJ whole genome shotgun (WGS) entry which is preliminary data.</text>
</comment>
<evidence type="ECO:0000256" key="6">
    <source>
        <dbReference type="ARBA" id="ARBA00022786"/>
    </source>
</evidence>
<evidence type="ECO:0000256" key="4">
    <source>
        <dbReference type="ARBA" id="ARBA00022723"/>
    </source>
</evidence>
<evidence type="ECO:0000256" key="3">
    <source>
        <dbReference type="ARBA" id="ARBA00022679"/>
    </source>
</evidence>
<sequence>MSMAAAAATAGAFKATTPTNESSASGNSADNPMERNTYWCHECDMSVSLSPSSDSEQPLLCPQCFGDFLELMDSSSPPNHSFPPPFPSLLEDNYLHRLIHHLTTRSSSSEDFDEDESSSDPSAPLPASKSSIDAIPTIRVDESLLNDDPLLLCAVCKDQFELGIEAKKLPCKHLYHPDCILPWLAHHNSCPVCRFRLPAEQANRGSFGSSEGVLRLEDLMTGDEDWFDYASTLRYIARRHDLLFSAGNGGSGGVQGSFSSHPISDVETEIETEMETVSGCPIAGRARINGEDGGLGLIGEVSEEDAALSEDLRCYGLLVSFTYESKGKCR</sequence>
<organism evidence="11 12">
    <name type="scientific">Cannabis sativa</name>
    <name type="common">Hemp</name>
    <name type="synonym">Marijuana</name>
    <dbReference type="NCBI Taxonomy" id="3483"/>
    <lineage>
        <taxon>Eukaryota</taxon>
        <taxon>Viridiplantae</taxon>
        <taxon>Streptophyta</taxon>
        <taxon>Embryophyta</taxon>
        <taxon>Tracheophyta</taxon>
        <taxon>Spermatophyta</taxon>
        <taxon>Magnoliopsida</taxon>
        <taxon>eudicotyledons</taxon>
        <taxon>Gunneridae</taxon>
        <taxon>Pentapetalae</taxon>
        <taxon>rosids</taxon>
        <taxon>fabids</taxon>
        <taxon>Rosales</taxon>
        <taxon>Cannabaceae</taxon>
        <taxon>Cannabis</taxon>
    </lineage>
</organism>
<name>A0A7J6H8W0_CANSA</name>
<keyword evidence="5 8" id="KW-0863">Zinc-finger</keyword>
<protein>
    <recommendedName>
        <fullName evidence="2">RING-type E3 ubiquitin transferase</fullName>
        <ecNumber evidence="2">2.3.2.27</ecNumber>
    </recommendedName>
</protein>
<dbReference type="EMBL" id="JAATIP010000027">
    <property type="protein sequence ID" value="KAF4390899.1"/>
    <property type="molecule type" value="Genomic_DNA"/>
</dbReference>
<dbReference type="EC" id="2.3.2.27" evidence="2"/>
<dbReference type="Pfam" id="PF14369">
    <property type="entry name" value="Zn_ribbon_19"/>
    <property type="match status" value="1"/>
</dbReference>
<dbReference type="PANTHER" id="PTHR15710:SF187">
    <property type="entry name" value="RING-TYPE E3 UBIQUITIN TRANSFERASE"/>
    <property type="match status" value="1"/>
</dbReference>
<dbReference type="Proteomes" id="UP000525078">
    <property type="component" value="Unassembled WGS sequence"/>
</dbReference>
<dbReference type="PROSITE" id="PS50089">
    <property type="entry name" value="ZF_RING_2"/>
    <property type="match status" value="1"/>
</dbReference>
<comment type="catalytic activity">
    <reaction evidence="1">
        <text>S-ubiquitinyl-[E2 ubiquitin-conjugating enzyme]-L-cysteine + [acceptor protein]-L-lysine = [E2 ubiquitin-conjugating enzyme]-L-cysteine + N(6)-ubiquitinyl-[acceptor protein]-L-lysine.</text>
        <dbReference type="EC" id="2.3.2.27"/>
    </reaction>
</comment>
<evidence type="ECO:0000313" key="12">
    <source>
        <dbReference type="Proteomes" id="UP000525078"/>
    </source>
</evidence>
<evidence type="ECO:0000256" key="8">
    <source>
        <dbReference type="PROSITE-ProRule" id="PRU00175"/>
    </source>
</evidence>
<keyword evidence="3" id="KW-0808">Transferase</keyword>
<feature type="compositionally biased region" description="Polar residues" evidence="9">
    <location>
        <begin position="20"/>
        <end position="30"/>
    </location>
</feature>
<gene>
    <name evidence="11" type="ORF">F8388_005712</name>
</gene>
<evidence type="ECO:0000256" key="2">
    <source>
        <dbReference type="ARBA" id="ARBA00012483"/>
    </source>
</evidence>
<dbReference type="Gene3D" id="3.30.40.10">
    <property type="entry name" value="Zinc/RING finger domain, C3HC4 (zinc finger)"/>
    <property type="match status" value="1"/>
</dbReference>
<dbReference type="FunFam" id="3.30.40.10:FF:000022">
    <property type="entry name" value="E3 ubiquitin-protein ligase RING1-like"/>
    <property type="match status" value="1"/>
</dbReference>
<evidence type="ECO:0000256" key="5">
    <source>
        <dbReference type="ARBA" id="ARBA00022771"/>
    </source>
</evidence>
<evidence type="ECO:0000256" key="1">
    <source>
        <dbReference type="ARBA" id="ARBA00000900"/>
    </source>
</evidence>
<dbReference type="GO" id="GO:0008270">
    <property type="term" value="F:zinc ion binding"/>
    <property type="evidence" value="ECO:0007669"/>
    <property type="project" value="UniProtKB-KW"/>
</dbReference>
<feature type="domain" description="RING-type" evidence="10">
    <location>
        <begin position="153"/>
        <end position="194"/>
    </location>
</feature>
<dbReference type="InterPro" id="IPR001841">
    <property type="entry name" value="Znf_RING"/>
</dbReference>
<evidence type="ECO:0000313" key="11">
    <source>
        <dbReference type="EMBL" id="KAF4390899.1"/>
    </source>
</evidence>
<feature type="region of interest" description="Disordered" evidence="9">
    <location>
        <begin position="10"/>
        <end position="31"/>
    </location>
</feature>
<evidence type="ECO:0000259" key="10">
    <source>
        <dbReference type="PROSITE" id="PS50089"/>
    </source>
</evidence>
<keyword evidence="4" id="KW-0479">Metal-binding</keyword>
<feature type="compositionally biased region" description="Low complexity" evidence="9">
    <location>
        <begin position="119"/>
        <end position="129"/>
    </location>
</feature>
<dbReference type="PANTHER" id="PTHR15710">
    <property type="entry name" value="E3 UBIQUITIN-PROTEIN LIGASE PRAJA"/>
    <property type="match status" value="1"/>
</dbReference>
<feature type="compositionally biased region" description="Low complexity" evidence="9">
    <location>
        <begin position="10"/>
        <end position="19"/>
    </location>
</feature>
<keyword evidence="7" id="KW-0862">Zinc</keyword>
<dbReference type="AlphaFoldDB" id="A0A7J6H8W0"/>
<accession>A0A7J6H8W0</accession>
<evidence type="ECO:0000256" key="7">
    <source>
        <dbReference type="ARBA" id="ARBA00022833"/>
    </source>
</evidence>
<evidence type="ECO:0000256" key="9">
    <source>
        <dbReference type="SAM" id="MobiDB-lite"/>
    </source>
</evidence>
<dbReference type="GO" id="GO:0061630">
    <property type="term" value="F:ubiquitin protein ligase activity"/>
    <property type="evidence" value="ECO:0007669"/>
    <property type="project" value="UniProtKB-EC"/>
</dbReference>
<dbReference type="SUPFAM" id="SSF57850">
    <property type="entry name" value="RING/U-box"/>
    <property type="match status" value="1"/>
</dbReference>
<dbReference type="SMART" id="SM00184">
    <property type="entry name" value="RING"/>
    <property type="match status" value="1"/>
</dbReference>
<proteinExistence type="predicted"/>
<feature type="region of interest" description="Disordered" evidence="9">
    <location>
        <begin position="106"/>
        <end position="129"/>
    </location>
</feature>
<dbReference type="InterPro" id="IPR039525">
    <property type="entry name" value="RNF126-like_zinc-ribbon"/>
</dbReference>
<dbReference type="Pfam" id="PF13639">
    <property type="entry name" value="zf-RING_2"/>
    <property type="match status" value="1"/>
</dbReference>
<dbReference type="GO" id="GO:0016567">
    <property type="term" value="P:protein ubiquitination"/>
    <property type="evidence" value="ECO:0007669"/>
    <property type="project" value="TreeGrafter"/>
</dbReference>
<dbReference type="InterPro" id="IPR013083">
    <property type="entry name" value="Znf_RING/FYVE/PHD"/>
</dbReference>
<keyword evidence="6" id="KW-0833">Ubl conjugation pathway</keyword>
<reference evidence="11 12" key="1">
    <citation type="journal article" date="2020" name="bioRxiv">
        <title>Sequence and annotation of 42 cannabis genomes reveals extensive copy number variation in cannabinoid synthesis and pathogen resistance genes.</title>
        <authorList>
            <person name="Mckernan K.J."/>
            <person name="Helbert Y."/>
            <person name="Kane L.T."/>
            <person name="Ebling H."/>
            <person name="Zhang L."/>
            <person name="Liu B."/>
            <person name="Eaton Z."/>
            <person name="Mclaughlin S."/>
            <person name="Kingan S."/>
            <person name="Baybayan P."/>
            <person name="Concepcion G."/>
            <person name="Jordan M."/>
            <person name="Riva A."/>
            <person name="Barbazuk W."/>
            <person name="Harkins T."/>
        </authorList>
    </citation>
    <scope>NUCLEOTIDE SEQUENCE [LARGE SCALE GENOMIC DNA]</scope>
    <source>
        <strain evidence="12">cv. Jamaican Lion 4</strain>
        <tissue evidence="11">Leaf</tissue>
    </source>
</reference>